<organism evidence="4 5">
    <name type="scientific">Hymenochirus boettgeri</name>
    <name type="common">Congo dwarf clawed frog</name>
    <dbReference type="NCBI Taxonomy" id="247094"/>
    <lineage>
        <taxon>Eukaryota</taxon>
        <taxon>Metazoa</taxon>
        <taxon>Chordata</taxon>
        <taxon>Craniata</taxon>
        <taxon>Vertebrata</taxon>
        <taxon>Euteleostomi</taxon>
        <taxon>Amphibia</taxon>
        <taxon>Batrachia</taxon>
        <taxon>Anura</taxon>
        <taxon>Pipoidea</taxon>
        <taxon>Pipidae</taxon>
        <taxon>Pipinae</taxon>
        <taxon>Hymenochirus</taxon>
    </lineage>
</organism>
<protein>
    <recommendedName>
        <fullName evidence="3">Coiled-coil SMC6 And NSE5 INteracting (CANIN) domain-containing protein</fullName>
    </recommendedName>
</protein>
<evidence type="ECO:0000259" key="3">
    <source>
        <dbReference type="Pfam" id="PF14816"/>
    </source>
</evidence>
<dbReference type="OrthoDB" id="6158547at2759"/>
<dbReference type="InterPro" id="IPR026161">
    <property type="entry name" value="FAM178"/>
</dbReference>
<evidence type="ECO:0000256" key="1">
    <source>
        <dbReference type="ARBA" id="ARBA00010311"/>
    </source>
</evidence>
<dbReference type="Proteomes" id="UP000812440">
    <property type="component" value="Chromosome 7"/>
</dbReference>
<feature type="region of interest" description="Disordered" evidence="2">
    <location>
        <begin position="161"/>
        <end position="201"/>
    </location>
</feature>
<name>A0A8T2IWB1_9PIPI</name>
<accession>A0A8T2IWB1</accession>
<dbReference type="PANTHER" id="PTHR16046:SF9">
    <property type="entry name" value="SMC5-SMC6 COMPLEX LOCALIZATION FACTOR PROTEIN 2"/>
    <property type="match status" value="1"/>
</dbReference>
<gene>
    <name evidence="4" type="ORF">GDO86_013349</name>
</gene>
<reference evidence="4" key="1">
    <citation type="thesis" date="2020" institute="ProQuest LLC" country="789 East Eisenhower Parkway, Ann Arbor, MI, USA">
        <title>Comparative Genomics and Chromosome Evolution.</title>
        <authorList>
            <person name="Mudd A.B."/>
        </authorList>
    </citation>
    <scope>NUCLEOTIDE SEQUENCE</scope>
    <source>
        <strain evidence="4">Female2</strain>
        <tissue evidence="4">Blood</tissue>
    </source>
</reference>
<comment type="similarity">
    <text evidence="1">Belongs to the FAM178 family.</text>
</comment>
<dbReference type="Pfam" id="PF14816">
    <property type="entry name" value="CANIN"/>
    <property type="match status" value="1"/>
</dbReference>
<evidence type="ECO:0000256" key="2">
    <source>
        <dbReference type="SAM" id="MobiDB-lite"/>
    </source>
</evidence>
<evidence type="ECO:0000313" key="5">
    <source>
        <dbReference type="Proteomes" id="UP000812440"/>
    </source>
</evidence>
<sequence length="772" mass="87443">MEAFLQRGRNKSISTLNESIFSHKPEKELEQNSETIIFKDEHVVSKRKLFSSTSTQSISHKQDCGPVNREEEAVITPGENKLSGQCTIRNITFKSSSLQTSFSLSESGSLFSSDKDKENVSLNRSLCLAQKENLLEQSSVQDFPSSSRPNGDIETEQWLLSSNSSLSSESDSSDIPCPSTKKRKWSTKGRKEMPSSDEDDTLMSLEEIMQLKSKPSPATPQGSLPDLSPFSSPWTPSQLNKITVATPTKYANNLSRLVKEKTESERLQEMEKKLQEDIQKGQGLLFPDTDNETDDCNLDDEHMEFVRKYSIEPNHFPDHPPGEDIFNLAASGNLFSHHTLDLRMMGCTLESSEENLIFSCDITNQLMLAGDGFLMFIYRYKTCPTVLMKWMFQMVAVHPSYTTSVKILDAMIAITSNNLSIEGSTKDPWIPSLLDVATVFFNMGVNFQTLFPVQHLQPSFCCSSLVSAIPVSVKREGNLNVPILQTFTSIPEMQITHVIKFLGFCTAVCPESYSDQENILLFLLVVKIYLERTLKYSSIVDLHTLLGNLLQNIKDWESKMPELSLALSDISRHHHNFVKVTQLIPAYETRGRQLKRHLSLILISNLIGENYKKVTLNYDSQMSFLCQCLVQMKPSNLIKKMQKNTEDDEQLNLDQKAYYLTFSLLNLVNDASSVDEGFSVQRKYLLRLCAALEKHIKCDIREGPRFYYRTKVKDLLARIHGKWQKLLHCSRPNQGRIHDFWETVSDNLSPGNSQDDNANDAPHNAELCNGNA</sequence>
<evidence type="ECO:0000313" key="4">
    <source>
        <dbReference type="EMBL" id="KAG8435354.1"/>
    </source>
</evidence>
<feature type="domain" description="Coiled-coil SMC6 And NSE5 INteracting (CANIN)" evidence="3">
    <location>
        <begin position="245"/>
        <end position="610"/>
    </location>
</feature>
<comment type="caution">
    <text evidence="4">The sequence shown here is derived from an EMBL/GenBank/DDBJ whole genome shotgun (WGS) entry which is preliminary data.</text>
</comment>
<dbReference type="EMBL" id="JAACNH010000008">
    <property type="protein sequence ID" value="KAG8435354.1"/>
    <property type="molecule type" value="Genomic_DNA"/>
</dbReference>
<dbReference type="InterPro" id="IPR044276">
    <property type="entry name" value="CANIN_dom"/>
</dbReference>
<dbReference type="PANTHER" id="PTHR16046">
    <property type="entry name" value="SMC5-SMC6 COMPLEX LOCALIZATION FACTOR 2"/>
    <property type="match status" value="1"/>
</dbReference>
<proteinExistence type="inferred from homology"/>
<feature type="region of interest" description="Disordered" evidence="2">
    <location>
        <begin position="748"/>
        <end position="772"/>
    </location>
</feature>
<dbReference type="AlphaFoldDB" id="A0A8T2IWB1"/>
<keyword evidence="5" id="KW-1185">Reference proteome</keyword>
<feature type="compositionally biased region" description="Low complexity" evidence="2">
    <location>
        <begin position="161"/>
        <end position="170"/>
    </location>
</feature>